<evidence type="ECO:0000313" key="3">
    <source>
        <dbReference type="Proteomes" id="UP000238362"/>
    </source>
</evidence>
<dbReference type="Pfam" id="PF01872">
    <property type="entry name" value="RibD_C"/>
    <property type="match status" value="1"/>
</dbReference>
<evidence type="ECO:0000313" key="2">
    <source>
        <dbReference type="EMBL" id="PRX50173.1"/>
    </source>
</evidence>
<dbReference type="PANTHER" id="PTHR38011:SF2">
    <property type="entry name" value="BIFUNCTIONAL DEAMINASE-REDUCTASE DOMAIN PROTEIN"/>
    <property type="match status" value="1"/>
</dbReference>
<sequence length="187" mass="20248">MAELSIDIFVSVDGYAFGSRSPAYFGFSGPDLASWIDEHAGRPHRALMGRRTYTVLDELPAEARDAGWHRMVTTPTVVFSRTLTSVGWPGATLCANDAVDEVRTLKQDGGTDLRTIGSMSLARQFLDAELVDHLRLLVFPVVLGQSGQQPAFAAAPDLALELVDHSVLDGRIACYDYRPAGPPPYAA</sequence>
<dbReference type="GO" id="GO:0009231">
    <property type="term" value="P:riboflavin biosynthetic process"/>
    <property type="evidence" value="ECO:0007669"/>
    <property type="project" value="InterPro"/>
</dbReference>
<dbReference type="Gene3D" id="3.40.430.10">
    <property type="entry name" value="Dihydrofolate Reductase, subunit A"/>
    <property type="match status" value="1"/>
</dbReference>
<feature type="domain" description="Bacterial bifunctional deaminase-reductase C-terminal" evidence="1">
    <location>
        <begin position="6"/>
        <end position="171"/>
    </location>
</feature>
<reference evidence="2 3" key="1">
    <citation type="submission" date="2018-03" db="EMBL/GenBank/DDBJ databases">
        <title>Genomic Encyclopedia of Type Strains, Phase III (KMG-III): the genomes of soil and plant-associated and newly described type strains.</title>
        <authorList>
            <person name="Whitman W."/>
        </authorList>
    </citation>
    <scope>NUCLEOTIDE SEQUENCE [LARGE SCALE GENOMIC DNA]</scope>
    <source>
        <strain evidence="2 3">CGMCC 4.7125</strain>
    </source>
</reference>
<dbReference type="AlphaFoldDB" id="A0A2T0M0P5"/>
<dbReference type="GO" id="GO:0008703">
    <property type="term" value="F:5-amino-6-(5-phosphoribosylamino)uracil reductase activity"/>
    <property type="evidence" value="ECO:0007669"/>
    <property type="project" value="InterPro"/>
</dbReference>
<dbReference type="RefSeq" id="WP_106177285.1">
    <property type="nucleotide sequence ID" value="NZ_PVNH01000002.1"/>
</dbReference>
<gene>
    <name evidence="2" type="ORF">B0I33_102292</name>
</gene>
<dbReference type="InterPro" id="IPR002734">
    <property type="entry name" value="RibDG_C"/>
</dbReference>
<organism evidence="2 3">
    <name type="scientific">Prauserella shujinwangii</name>
    <dbReference type="NCBI Taxonomy" id="1453103"/>
    <lineage>
        <taxon>Bacteria</taxon>
        <taxon>Bacillati</taxon>
        <taxon>Actinomycetota</taxon>
        <taxon>Actinomycetes</taxon>
        <taxon>Pseudonocardiales</taxon>
        <taxon>Pseudonocardiaceae</taxon>
        <taxon>Prauserella</taxon>
    </lineage>
</organism>
<comment type="caution">
    <text evidence="2">The sequence shown here is derived from an EMBL/GenBank/DDBJ whole genome shotgun (WGS) entry which is preliminary data.</text>
</comment>
<proteinExistence type="predicted"/>
<dbReference type="SUPFAM" id="SSF53597">
    <property type="entry name" value="Dihydrofolate reductase-like"/>
    <property type="match status" value="1"/>
</dbReference>
<evidence type="ECO:0000259" key="1">
    <source>
        <dbReference type="Pfam" id="PF01872"/>
    </source>
</evidence>
<dbReference type="Proteomes" id="UP000238362">
    <property type="component" value="Unassembled WGS sequence"/>
</dbReference>
<keyword evidence="3" id="KW-1185">Reference proteome</keyword>
<dbReference type="OrthoDB" id="7342392at2"/>
<protein>
    <submittedName>
        <fullName evidence="2">Dihydrofolate reductase</fullName>
    </submittedName>
</protein>
<dbReference type="PANTHER" id="PTHR38011">
    <property type="entry name" value="DIHYDROFOLATE REDUCTASE FAMILY PROTEIN (AFU_ORTHOLOGUE AFUA_8G06820)"/>
    <property type="match status" value="1"/>
</dbReference>
<dbReference type="InterPro" id="IPR024072">
    <property type="entry name" value="DHFR-like_dom_sf"/>
</dbReference>
<accession>A0A2T0M0P5</accession>
<name>A0A2T0M0P5_9PSEU</name>
<dbReference type="EMBL" id="PVNH01000002">
    <property type="protein sequence ID" value="PRX50173.1"/>
    <property type="molecule type" value="Genomic_DNA"/>
</dbReference>
<dbReference type="InterPro" id="IPR050765">
    <property type="entry name" value="Riboflavin_Biosynth_HTPR"/>
</dbReference>